<protein>
    <submittedName>
        <fullName evidence="1">Uncharacterized protein</fullName>
    </submittedName>
</protein>
<evidence type="ECO:0000313" key="1">
    <source>
        <dbReference type="EMBL" id="KAK6521409.1"/>
    </source>
</evidence>
<dbReference type="AlphaFoldDB" id="A0AAN8NGP4"/>
<dbReference type="Proteomes" id="UP001307849">
    <property type="component" value="Unassembled WGS sequence"/>
</dbReference>
<name>A0AAN8NGP4_9PEZI</name>
<evidence type="ECO:0000313" key="2">
    <source>
        <dbReference type="Proteomes" id="UP001307849"/>
    </source>
</evidence>
<organism evidence="1 2">
    <name type="scientific">Arthrobotrys conoides</name>
    <dbReference type="NCBI Taxonomy" id="74498"/>
    <lineage>
        <taxon>Eukaryota</taxon>
        <taxon>Fungi</taxon>
        <taxon>Dikarya</taxon>
        <taxon>Ascomycota</taxon>
        <taxon>Pezizomycotina</taxon>
        <taxon>Orbiliomycetes</taxon>
        <taxon>Orbiliales</taxon>
        <taxon>Orbiliaceae</taxon>
        <taxon>Arthrobotrys</taxon>
    </lineage>
</organism>
<keyword evidence="2" id="KW-1185">Reference proteome</keyword>
<sequence>MPKLRKFLKALLTPVKFKRSPTGNPLLDTWEREHAHKFDAGAGSASKPPKPAPKETEIFYDPNPYNFFLLCPDHAEPGFVQEIYDDEMAHLLYLYNGKLHPGLSPGVARDELARRTTLTTDMKSKIQRRMEELDVSRNALMDPKQRAIVDERYGGRTKCQVCAEPLDMTIADPEQYSASGLMTHPRPFSREWKAKRAQMEEERYYS</sequence>
<dbReference type="EMBL" id="JAVHJM010000001">
    <property type="protein sequence ID" value="KAK6521409.1"/>
    <property type="molecule type" value="Genomic_DNA"/>
</dbReference>
<proteinExistence type="predicted"/>
<accession>A0AAN8NGP4</accession>
<comment type="caution">
    <text evidence="1">The sequence shown here is derived from an EMBL/GenBank/DDBJ whole genome shotgun (WGS) entry which is preliminary data.</text>
</comment>
<reference evidence="1 2" key="1">
    <citation type="submission" date="2019-10" db="EMBL/GenBank/DDBJ databases">
        <authorList>
            <person name="Palmer J.M."/>
        </authorList>
    </citation>
    <scope>NUCLEOTIDE SEQUENCE [LARGE SCALE GENOMIC DNA]</scope>
    <source>
        <strain evidence="1 2">TWF506</strain>
    </source>
</reference>
<gene>
    <name evidence="1" type="ORF">TWF506_001627</name>
</gene>